<dbReference type="PANTHER" id="PTHR17630">
    <property type="entry name" value="DIENELACTONE HYDROLASE"/>
    <property type="match status" value="1"/>
</dbReference>
<dbReference type="Proteomes" id="UP000077266">
    <property type="component" value="Unassembled WGS sequence"/>
</dbReference>
<evidence type="ECO:0000313" key="3">
    <source>
        <dbReference type="Proteomes" id="UP000077266"/>
    </source>
</evidence>
<dbReference type="InterPro" id="IPR002925">
    <property type="entry name" value="Dienelactn_hydro"/>
</dbReference>
<evidence type="ECO:0000313" key="2">
    <source>
        <dbReference type="EMBL" id="KZW03094.1"/>
    </source>
</evidence>
<keyword evidence="2" id="KW-0378">Hydrolase</keyword>
<keyword evidence="3" id="KW-1185">Reference proteome</keyword>
<dbReference type="OrthoDB" id="17560at2759"/>
<dbReference type="SUPFAM" id="SSF53474">
    <property type="entry name" value="alpha/beta-Hydrolases"/>
    <property type="match status" value="1"/>
</dbReference>
<dbReference type="GO" id="GO:0016787">
    <property type="term" value="F:hydrolase activity"/>
    <property type="evidence" value="ECO:0007669"/>
    <property type="project" value="UniProtKB-KW"/>
</dbReference>
<protein>
    <submittedName>
        <fullName evidence="2">Alpha/beta-hydrolase</fullName>
    </submittedName>
</protein>
<dbReference type="AlphaFoldDB" id="A0A165Q539"/>
<sequence>MSFCKDCIVAVRQDGTPTGRIEKIGGVDTYVALPQGDYPKDKAILYLTDIFGIKFPNNQLLADDFARNGFQVYMPDYLHDDPVNDALFADPNWEINRDWFPTHMEEYTRPLLDAVIVGLKERGITVFGATGYCFGGRYSLDLAFENLVHAIAITHPSAISTPADFERLLSTSRVPLLINSCEVDLMFPIEDQKKADEVLGGGKYKWGYERTYWEGCVHGFAVRGDMSDPLVKAGKEGAFKATVEWFIKYL</sequence>
<dbReference type="InParanoid" id="A0A165Q539"/>
<feature type="domain" description="Dienelactone hydrolase" evidence="1">
    <location>
        <begin position="27"/>
        <end position="249"/>
    </location>
</feature>
<reference evidence="2 3" key="1">
    <citation type="journal article" date="2016" name="Mol. Biol. Evol.">
        <title>Comparative Genomics of Early-Diverging Mushroom-Forming Fungi Provides Insights into the Origins of Lignocellulose Decay Capabilities.</title>
        <authorList>
            <person name="Nagy L.G."/>
            <person name="Riley R."/>
            <person name="Tritt A."/>
            <person name="Adam C."/>
            <person name="Daum C."/>
            <person name="Floudas D."/>
            <person name="Sun H."/>
            <person name="Yadav J.S."/>
            <person name="Pangilinan J."/>
            <person name="Larsson K.H."/>
            <person name="Matsuura K."/>
            <person name="Barry K."/>
            <person name="Labutti K."/>
            <person name="Kuo R."/>
            <person name="Ohm R.A."/>
            <person name="Bhattacharya S.S."/>
            <person name="Shirouzu T."/>
            <person name="Yoshinaga Y."/>
            <person name="Martin F.M."/>
            <person name="Grigoriev I.V."/>
            <person name="Hibbett D.S."/>
        </authorList>
    </citation>
    <scope>NUCLEOTIDE SEQUENCE [LARGE SCALE GENOMIC DNA]</scope>
    <source>
        <strain evidence="2 3">HHB12029</strain>
    </source>
</reference>
<organism evidence="2 3">
    <name type="scientific">Exidia glandulosa HHB12029</name>
    <dbReference type="NCBI Taxonomy" id="1314781"/>
    <lineage>
        <taxon>Eukaryota</taxon>
        <taxon>Fungi</taxon>
        <taxon>Dikarya</taxon>
        <taxon>Basidiomycota</taxon>
        <taxon>Agaricomycotina</taxon>
        <taxon>Agaricomycetes</taxon>
        <taxon>Auriculariales</taxon>
        <taxon>Exidiaceae</taxon>
        <taxon>Exidia</taxon>
    </lineage>
</organism>
<dbReference type="InterPro" id="IPR029058">
    <property type="entry name" value="AB_hydrolase_fold"/>
</dbReference>
<proteinExistence type="predicted"/>
<dbReference type="Pfam" id="PF01738">
    <property type="entry name" value="DLH"/>
    <property type="match status" value="1"/>
</dbReference>
<evidence type="ECO:0000259" key="1">
    <source>
        <dbReference type="Pfam" id="PF01738"/>
    </source>
</evidence>
<accession>A0A165Q539</accession>
<dbReference type="Gene3D" id="3.40.50.1820">
    <property type="entry name" value="alpha/beta hydrolase"/>
    <property type="match status" value="1"/>
</dbReference>
<dbReference type="PANTHER" id="PTHR17630:SF44">
    <property type="entry name" value="PROTEIN AIM2"/>
    <property type="match status" value="1"/>
</dbReference>
<name>A0A165Q539_EXIGL</name>
<gene>
    <name evidence="2" type="ORF">EXIGLDRAFT_636722</name>
</gene>
<dbReference type="STRING" id="1314781.A0A165Q539"/>
<dbReference type="EMBL" id="KV425885">
    <property type="protein sequence ID" value="KZW03094.1"/>
    <property type="molecule type" value="Genomic_DNA"/>
</dbReference>